<reference evidence="3" key="1">
    <citation type="submission" date="2020-04" db="EMBL/GenBank/DDBJ databases">
        <authorList>
            <person name="Chiriac C."/>
            <person name="Salcher M."/>
            <person name="Ghai R."/>
            <person name="Kavagutti S V."/>
        </authorList>
    </citation>
    <scope>NUCLEOTIDE SEQUENCE</scope>
</reference>
<evidence type="ECO:0000313" key="3">
    <source>
        <dbReference type="EMBL" id="CAB4142749.1"/>
    </source>
</evidence>
<dbReference type="GO" id="GO:0046872">
    <property type="term" value="F:metal ion binding"/>
    <property type="evidence" value="ECO:0007669"/>
    <property type="project" value="TreeGrafter"/>
</dbReference>
<dbReference type="SUPFAM" id="SSF50129">
    <property type="entry name" value="GroES-like"/>
    <property type="match status" value="1"/>
</dbReference>
<evidence type="ECO:0000256" key="2">
    <source>
        <dbReference type="ARBA" id="ARBA00023186"/>
    </source>
</evidence>
<dbReference type="PANTHER" id="PTHR10772:SF63">
    <property type="entry name" value="20 KDA CHAPERONIN, CHLOROPLASTIC"/>
    <property type="match status" value="1"/>
</dbReference>
<dbReference type="GO" id="GO:0005524">
    <property type="term" value="F:ATP binding"/>
    <property type="evidence" value="ECO:0007669"/>
    <property type="project" value="InterPro"/>
</dbReference>
<dbReference type="InterPro" id="IPR037124">
    <property type="entry name" value="Chaperonin_GroES_sf"/>
</dbReference>
<name>A0A6J5MG76_9CAUD</name>
<gene>
    <name evidence="3" type="ORF">UFOVP450_27</name>
</gene>
<dbReference type="EMBL" id="LR796421">
    <property type="protein sequence ID" value="CAB4142749.1"/>
    <property type="molecule type" value="Genomic_DNA"/>
</dbReference>
<organism evidence="3">
    <name type="scientific">uncultured Caudovirales phage</name>
    <dbReference type="NCBI Taxonomy" id="2100421"/>
    <lineage>
        <taxon>Viruses</taxon>
        <taxon>Duplodnaviria</taxon>
        <taxon>Heunggongvirae</taxon>
        <taxon>Uroviricota</taxon>
        <taxon>Caudoviricetes</taxon>
        <taxon>Peduoviridae</taxon>
        <taxon>Maltschvirus</taxon>
        <taxon>Maltschvirus maltsch</taxon>
    </lineage>
</organism>
<dbReference type="SMART" id="SM00883">
    <property type="entry name" value="Cpn10"/>
    <property type="match status" value="1"/>
</dbReference>
<accession>A0A6J5MG76</accession>
<dbReference type="GO" id="GO:0051082">
    <property type="term" value="F:unfolded protein binding"/>
    <property type="evidence" value="ECO:0007669"/>
    <property type="project" value="TreeGrafter"/>
</dbReference>
<sequence length="99" mass="11210">MSKQLFEPCGDKLICRPVEQDEVSAGGIILPDMEEKKCLKAEVLYAGKGFWAGVDLFIETTIKPGDIIAYQRFSAQKVEIDNEEYQVVQERDVITKINQ</sequence>
<evidence type="ECO:0000256" key="1">
    <source>
        <dbReference type="ARBA" id="ARBA00006975"/>
    </source>
</evidence>
<dbReference type="PRINTS" id="PR00297">
    <property type="entry name" value="CHAPERONIN10"/>
</dbReference>
<dbReference type="Gene3D" id="2.30.33.40">
    <property type="entry name" value="GroES chaperonin"/>
    <property type="match status" value="1"/>
</dbReference>
<proteinExistence type="inferred from homology"/>
<comment type="similarity">
    <text evidence="1">Belongs to the GroES chaperonin family.</text>
</comment>
<dbReference type="GO" id="GO:0051087">
    <property type="term" value="F:protein-folding chaperone binding"/>
    <property type="evidence" value="ECO:0007669"/>
    <property type="project" value="TreeGrafter"/>
</dbReference>
<dbReference type="CDD" id="cd00320">
    <property type="entry name" value="cpn10"/>
    <property type="match status" value="1"/>
</dbReference>
<protein>
    <submittedName>
        <fullName evidence="3">GroS Co-chaperonin GroES (HSP10)</fullName>
    </submittedName>
</protein>
<dbReference type="InterPro" id="IPR020818">
    <property type="entry name" value="Chaperonin_GroES"/>
</dbReference>
<keyword evidence="2" id="KW-0143">Chaperone</keyword>
<dbReference type="InterPro" id="IPR011032">
    <property type="entry name" value="GroES-like_sf"/>
</dbReference>
<dbReference type="Pfam" id="PF00166">
    <property type="entry name" value="Cpn10"/>
    <property type="match status" value="1"/>
</dbReference>
<dbReference type="GO" id="GO:0044183">
    <property type="term" value="F:protein folding chaperone"/>
    <property type="evidence" value="ECO:0007669"/>
    <property type="project" value="InterPro"/>
</dbReference>
<dbReference type="PANTHER" id="PTHR10772">
    <property type="entry name" value="10 KDA HEAT SHOCK PROTEIN"/>
    <property type="match status" value="1"/>
</dbReference>